<reference evidence="2 3" key="1">
    <citation type="submission" date="2016-10" db="EMBL/GenBank/DDBJ databases">
        <title>The genome sequence of Colletotrichum fioriniae PJ7.</title>
        <authorList>
            <person name="Baroncelli R."/>
        </authorList>
    </citation>
    <scope>NUCLEOTIDE SEQUENCE [LARGE SCALE GENOMIC DNA]</scope>
    <source>
        <strain evidence="2 3">Tom-12</strain>
    </source>
</reference>
<name>A0ABQ9RP76_9PEZI</name>
<evidence type="ECO:0000313" key="3">
    <source>
        <dbReference type="Proteomes" id="UP001227543"/>
    </source>
</evidence>
<accession>A0ABQ9RP76</accession>
<evidence type="ECO:0000313" key="2">
    <source>
        <dbReference type="EMBL" id="KAK1508531.1"/>
    </source>
</evidence>
<comment type="caution">
    <text evidence="2">The sequence shown here is derived from an EMBL/GenBank/DDBJ whole genome shotgun (WGS) entry which is preliminary data.</text>
</comment>
<gene>
    <name evidence="2" type="ORF">CTAM01_02317</name>
</gene>
<evidence type="ECO:0000256" key="1">
    <source>
        <dbReference type="SAM" id="SignalP"/>
    </source>
</evidence>
<dbReference type="GeneID" id="85402594"/>
<keyword evidence="3" id="KW-1185">Reference proteome</keyword>
<feature type="signal peptide" evidence="1">
    <location>
        <begin position="1"/>
        <end position="21"/>
    </location>
</feature>
<sequence>MISRLLLGALDAWQLLPHALLLHLTFDRSDQRQDLTRQEAAEWHRGRAELAGLSMPYDISILLRSTSTTLPIVSWQNHGVCISCGRRRKMCKCMTDLSGLKRAAVTLAAAATATMGKRHSQMLLNLTTLNTWTPRLSAAGSIAMEVLATPRKPQSIFSFPYRPGVPPSAVQRMRGCCATLTSLLAVSYPSRTA</sequence>
<dbReference type="RefSeq" id="XP_060386989.1">
    <property type="nucleotide sequence ID" value="XM_060518356.1"/>
</dbReference>
<keyword evidence="1" id="KW-0732">Signal</keyword>
<proteinExistence type="predicted"/>
<protein>
    <submittedName>
        <fullName evidence="2">Uncharacterized protein</fullName>
    </submittedName>
</protein>
<dbReference type="Proteomes" id="UP001227543">
    <property type="component" value="Unassembled WGS sequence"/>
</dbReference>
<dbReference type="EMBL" id="MLFU01000005">
    <property type="protein sequence ID" value="KAK1508531.1"/>
    <property type="molecule type" value="Genomic_DNA"/>
</dbReference>
<organism evidence="2 3">
    <name type="scientific">Colletotrichum tamarilloi</name>
    <dbReference type="NCBI Taxonomy" id="1209934"/>
    <lineage>
        <taxon>Eukaryota</taxon>
        <taxon>Fungi</taxon>
        <taxon>Dikarya</taxon>
        <taxon>Ascomycota</taxon>
        <taxon>Pezizomycotina</taxon>
        <taxon>Sordariomycetes</taxon>
        <taxon>Hypocreomycetidae</taxon>
        <taxon>Glomerellales</taxon>
        <taxon>Glomerellaceae</taxon>
        <taxon>Colletotrichum</taxon>
        <taxon>Colletotrichum acutatum species complex</taxon>
    </lineage>
</organism>
<feature type="chain" id="PRO_5045791977" evidence="1">
    <location>
        <begin position="22"/>
        <end position="193"/>
    </location>
</feature>